<protein>
    <submittedName>
        <fullName evidence="1">Uncharacterized protein</fullName>
    </submittedName>
</protein>
<dbReference type="Proteomes" id="UP000799302">
    <property type="component" value="Unassembled WGS sequence"/>
</dbReference>
<organism evidence="1 2">
    <name type="scientific">Microthyrium microscopicum</name>
    <dbReference type="NCBI Taxonomy" id="703497"/>
    <lineage>
        <taxon>Eukaryota</taxon>
        <taxon>Fungi</taxon>
        <taxon>Dikarya</taxon>
        <taxon>Ascomycota</taxon>
        <taxon>Pezizomycotina</taxon>
        <taxon>Dothideomycetes</taxon>
        <taxon>Dothideomycetes incertae sedis</taxon>
        <taxon>Microthyriales</taxon>
        <taxon>Microthyriaceae</taxon>
        <taxon>Microthyrium</taxon>
    </lineage>
</organism>
<sequence>MNIEVYTWRCCRQSHNGSFKPSKTIKCFIEKYYTPQTILRLQRVFNRRDEQPQLNVILATVLAIHILRTIFKDSQDLVELCVKKAEGFLRNEQGITRCDMLRAWFRLEAERKIGVGYFLSRIELLQRDLDIEPRGPEVSSSKRVDWREANAYAKTRVLELAGTDLFEDFDAVGLDDLDDEMERREKICQMNSRSAGV</sequence>
<accession>A0A6A6UR66</accession>
<evidence type="ECO:0000313" key="2">
    <source>
        <dbReference type="Proteomes" id="UP000799302"/>
    </source>
</evidence>
<proteinExistence type="predicted"/>
<name>A0A6A6UR66_9PEZI</name>
<gene>
    <name evidence="1" type="ORF">BT63DRAFT_476348</name>
</gene>
<evidence type="ECO:0000313" key="1">
    <source>
        <dbReference type="EMBL" id="KAF2673897.1"/>
    </source>
</evidence>
<dbReference type="AlphaFoldDB" id="A0A6A6UR66"/>
<keyword evidence="2" id="KW-1185">Reference proteome</keyword>
<reference evidence="1" key="1">
    <citation type="journal article" date="2020" name="Stud. Mycol.">
        <title>101 Dothideomycetes genomes: a test case for predicting lifestyles and emergence of pathogens.</title>
        <authorList>
            <person name="Haridas S."/>
            <person name="Albert R."/>
            <person name="Binder M."/>
            <person name="Bloem J."/>
            <person name="Labutti K."/>
            <person name="Salamov A."/>
            <person name="Andreopoulos B."/>
            <person name="Baker S."/>
            <person name="Barry K."/>
            <person name="Bills G."/>
            <person name="Bluhm B."/>
            <person name="Cannon C."/>
            <person name="Castanera R."/>
            <person name="Culley D."/>
            <person name="Daum C."/>
            <person name="Ezra D."/>
            <person name="Gonzalez J."/>
            <person name="Henrissat B."/>
            <person name="Kuo A."/>
            <person name="Liang C."/>
            <person name="Lipzen A."/>
            <person name="Lutzoni F."/>
            <person name="Magnuson J."/>
            <person name="Mondo S."/>
            <person name="Nolan M."/>
            <person name="Ohm R."/>
            <person name="Pangilinan J."/>
            <person name="Park H.-J."/>
            <person name="Ramirez L."/>
            <person name="Alfaro M."/>
            <person name="Sun H."/>
            <person name="Tritt A."/>
            <person name="Yoshinaga Y."/>
            <person name="Zwiers L.-H."/>
            <person name="Turgeon B."/>
            <person name="Goodwin S."/>
            <person name="Spatafora J."/>
            <person name="Crous P."/>
            <person name="Grigoriev I."/>
        </authorList>
    </citation>
    <scope>NUCLEOTIDE SEQUENCE</scope>
    <source>
        <strain evidence="1">CBS 115976</strain>
    </source>
</reference>
<dbReference type="EMBL" id="MU004231">
    <property type="protein sequence ID" value="KAF2673897.1"/>
    <property type="molecule type" value="Genomic_DNA"/>
</dbReference>